<dbReference type="Proteomes" id="UP001642360">
    <property type="component" value="Unassembled WGS sequence"/>
</dbReference>
<dbReference type="InterPro" id="IPR006917">
    <property type="entry name" value="SOUL_heme-bd"/>
</dbReference>
<accession>A0ABC8SB45</accession>
<dbReference type="AlphaFoldDB" id="A0ABC8SB45"/>
<dbReference type="EMBL" id="CAUOFW020002525">
    <property type="protein sequence ID" value="CAK9154446.1"/>
    <property type="molecule type" value="Genomic_DNA"/>
</dbReference>
<dbReference type="Gene3D" id="3.20.80.10">
    <property type="entry name" value="Regulatory factor, effector binding domain"/>
    <property type="match status" value="1"/>
</dbReference>
<dbReference type="Pfam" id="PF04832">
    <property type="entry name" value="SOUL"/>
    <property type="match status" value="1"/>
</dbReference>
<gene>
    <name evidence="2" type="ORF">ILEXP_LOCUS22764</name>
</gene>
<dbReference type="SUPFAM" id="SSF55136">
    <property type="entry name" value="Probable bacterial effector-binding domain"/>
    <property type="match status" value="1"/>
</dbReference>
<evidence type="ECO:0000256" key="1">
    <source>
        <dbReference type="ARBA" id="ARBA00009817"/>
    </source>
</evidence>
<reference evidence="2 3" key="1">
    <citation type="submission" date="2024-02" db="EMBL/GenBank/DDBJ databases">
        <authorList>
            <person name="Vignale AGUSTIN F."/>
            <person name="Sosa J E."/>
            <person name="Modenutti C."/>
        </authorList>
    </citation>
    <scope>NUCLEOTIDE SEQUENCE [LARGE SCALE GENOMIC DNA]</scope>
</reference>
<name>A0ABC8SB45_9AQUA</name>
<comment type="caution">
    <text evidence="2">The sequence shown here is derived from an EMBL/GenBank/DDBJ whole genome shotgun (WGS) entry which is preliminary data.</text>
</comment>
<sequence length="75" mass="8478">MNSLPYPNQEAVRLRKVEGGIAAVSKFTGKFNEDIVLEKEKALRSYLIRDSLKPNLGCLLHRFNDPGRTWSSTTV</sequence>
<proteinExistence type="inferred from homology"/>
<protein>
    <submittedName>
        <fullName evidence="2">Uncharacterized protein</fullName>
    </submittedName>
</protein>
<keyword evidence="3" id="KW-1185">Reference proteome</keyword>
<organism evidence="2 3">
    <name type="scientific">Ilex paraguariensis</name>
    <name type="common">yerba mate</name>
    <dbReference type="NCBI Taxonomy" id="185542"/>
    <lineage>
        <taxon>Eukaryota</taxon>
        <taxon>Viridiplantae</taxon>
        <taxon>Streptophyta</taxon>
        <taxon>Embryophyta</taxon>
        <taxon>Tracheophyta</taxon>
        <taxon>Spermatophyta</taxon>
        <taxon>Magnoliopsida</taxon>
        <taxon>eudicotyledons</taxon>
        <taxon>Gunneridae</taxon>
        <taxon>Pentapetalae</taxon>
        <taxon>asterids</taxon>
        <taxon>campanulids</taxon>
        <taxon>Aquifoliales</taxon>
        <taxon>Aquifoliaceae</taxon>
        <taxon>Ilex</taxon>
    </lineage>
</organism>
<dbReference type="InterPro" id="IPR011256">
    <property type="entry name" value="Reg_factor_effector_dom_sf"/>
</dbReference>
<comment type="similarity">
    <text evidence="1">Belongs to the HEBP family.</text>
</comment>
<evidence type="ECO:0000313" key="2">
    <source>
        <dbReference type="EMBL" id="CAK9154446.1"/>
    </source>
</evidence>
<evidence type="ECO:0000313" key="3">
    <source>
        <dbReference type="Proteomes" id="UP001642360"/>
    </source>
</evidence>